<gene>
    <name evidence="2" type="ORF">NM04_07085</name>
</gene>
<dbReference type="InterPro" id="IPR009560">
    <property type="entry name" value="DUF1176"/>
</dbReference>
<organism evidence="2 3">
    <name type="scientific">Massilia aurea</name>
    <dbReference type="NCBI Taxonomy" id="373040"/>
    <lineage>
        <taxon>Bacteria</taxon>
        <taxon>Pseudomonadati</taxon>
        <taxon>Pseudomonadota</taxon>
        <taxon>Betaproteobacteria</taxon>
        <taxon>Burkholderiales</taxon>
        <taxon>Oxalobacteraceae</taxon>
        <taxon>Telluria group</taxon>
        <taxon>Massilia</taxon>
    </lineage>
</organism>
<evidence type="ECO:0000256" key="1">
    <source>
        <dbReference type="SAM" id="SignalP"/>
    </source>
</evidence>
<dbReference type="RefSeq" id="WP_123068836.1">
    <property type="nucleotide sequence ID" value="NZ_JSAB01000061.1"/>
</dbReference>
<dbReference type="AlphaFoldDB" id="A0A422QN64"/>
<proteinExistence type="predicted"/>
<sequence>MRIATLLLASLAAANPANPIWASELPKLSFQHHDWELACDNTRTCRAAGYHAEEGRNRPLSVLLERRAGPSQAFDVKLRLGDADDGIDLPATLAMQVDGRALGTVELKGEESIGSLSASQAQALLRAVAGAGKVSWRAGGLTWSLSGKGASAVLLKMDEFQGRLGTPGAAMRKGGRPEQDVLPPLPAPVVTAASVPAGELAPLGKEEERILLATLRKTAGNEDCGDLEAIATGESKFAYAPLTSTTMLVSARCWRGAYNEGHGYWVANRKPPFAPALVTQSGTDYDKGVIGASHKGRGIGDCWGHDEWVWDGRRFVHTASGTTGMCRGIAAGGGWSLPTLVSRRPAAGAK</sequence>
<dbReference type="Pfam" id="PF06674">
    <property type="entry name" value="DUF1176"/>
    <property type="match status" value="1"/>
</dbReference>
<dbReference type="Proteomes" id="UP000283254">
    <property type="component" value="Unassembled WGS sequence"/>
</dbReference>
<evidence type="ECO:0008006" key="4">
    <source>
        <dbReference type="Google" id="ProtNLM"/>
    </source>
</evidence>
<name>A0A422QN64_9BURK</name>
<feature type="signal peptide" evidence="1">
    <location>
        <begin position="1"/>
        <end position="22"/>
    </location>
</feature>
<keyword evidence="3" id="KW-1185">Reference proteome</keyword>
<keyword evidence="1" id="KW-0732">Signal</keyword>
<comment type="caution">
    <text evidence="2">The sequence shown here is derived from an EMBL/GenBank/DDBJ whole genome shotgun (WGS) entry which is preliminary data.</text>
</comment>
<accession>A0A422QN64</accession>
<reference evidence="2" key="1">
    <citation type="submission" date="2014-10" db="EMBL/GenBank/DDBJ databases">
        <title>Massilia sp. genome.</title>
        <authorList>
            <person name="Xu B."/>
            <person name="Dai L."/>
            <person name="Huang Z."/>
        </authorList>
    </citation>
    <scope>NUCLEOTIDE SEQUENCE [LARGE SCALE GENOMIC DNA]</scope>
    <source>
        <strain evidence="2">CFS-1</strain>
    </source>
</reference>
<protein>
    <recommendedName>
        <fullName evidence="4">DUF1176 domain-containing protein</fullName>
    </recommendedName>
</protein>
<dbReference type="EMBL" id="JSAB01000061">
    <property type="protein sequence ID" value="RNF31435.1"/>
    <property type="molecule type" value="Genomic_DNA"/>
</dbReference>
<evidence type="ECO:0000313" key="2">
    <source>
        <dbReference type="EMBL" id="RNF31435.1"/>
    </source>
</evidence>
<feature type="chain" id="PRO_5019181395" description="DUF1176 domain-containing protein" evidence="1">
    <location>
        <begin position="23"/>
        <end position="350"/>
    </location>
</feature>
<evidence type="ECO:0000313" key="3">
    <source>
        <dbReference type="Proteomes" id="UP000283254"/>
    </source>
</evidence>
<dbReference type="OrthoDB" id="6183301at2"/>